<reference evidence="1" key="1">
    <citation type="submission" date="2022-08" db="UniProtKB">
        <authorList>
            <consortium name="EnsemblMetazoa"/>
        </authorList>
    </citation>
    <scope>IDENTIFICATION</scope>
    <source>
        <strain evidence="1">Dongola</strain>
    </source>
</reference>
<dbReference type="EMBL" id="APCN01009111">
    <property type="status" value="NOT_ANNOTATED_CDS"/>
    <property type="molecule type" value="Genomic_DNA"/>
</dbReference>
<dbReference type="PANTHER" id="PTHR47331">
    <property type="entry name" value="PHD-TYPE DOMAIN-CONTAINING PROTEIN"/>
    <property type="match status" value="1"/>
</dbReference>
<dbReference type="GO" id="GO:0003676">
    <property type="term" value="F:nucleic acid binding"/>
    <property type="evidence" value="ECO:0007669"/>
    <property type="project" value="InterPro"/>
</dbReference>
<sequence length="118" mass="13444">MDRDARRGTPNEIVSDRGTNFVGANRELQEGLKDINMSKIVEELNLTSVKWTFNPPGAPHFGGAWERVVQSVKKTLANIQFTKHHQMRCSIMFRLIVKRTPHLRQTTSFSDPRAGPSR</sequence>
<dbReference type="EnsemblMetazoa" id="AARA006503-RA">
    <property type="protein sequence ID" value="AARA006503-PA"/>
    <property type="gene ID" value="AARA006503"/>
</dbReference>
<protein>
    <submittedName>
        <fullName evidence="1">Uncharacterized protein</fullName>
    </submittedName>
</protein>
<dbReference type="AlphaFoldDB" id="A0A182HYX5"/>
<name>A0A182HYX5_ANOAR</name>
<keyword evidence="2" id="KW-1185">Reference proteome</keyword>
<dbReference type="Gene3D" id="3.30.420.10">
    <property type="entry name" value="Ribonuclease H-like superfamily/Ribonuclease H"/>
    <property type="match status" value="1"/>
</dbReference>
<dbReference type="InterPro" id="IPR012337">
    <property type="entry name" value="RNaseH-like_sf"/>
</dbReference>
<organism evidence="1 2">
    <name type="scientific">Anopheles arabiensis</name>
    <name type="common">Mosquito</name>
    <dbReference type="NCBI Taxonomy" id="7173"/>
    <lineage>
        <taxon>Eukaryota</taxon>
        <taxon>Metazoa</taxon>
        <taxon>Ecdysozoa</taxon>
        <taxon>Arthropoda</taxon>
        <taxon>Hexapoda</taxon>
        <taxon>Insecta</taxon>
        <taxon>Pterygota</taxon>
        <taxon>Neoptera</taxon>
        <taxon>Endopterygota</taxon>
        <taxon>Diptera</taxon>
        <taxon>Nematocera</taxon>
        <taxon>Culicoidea</taxon>
        <taxon>Culicidae</taxon>
        <taxon>Anophelinae</taxon>
        <taxon>Anopheles</taxon>
    </lineage>
</organism>
<dbReference type="VEuPathDB" id="VectorBase:AARA21_001329"/>
<dbReference type="SUPFAM" id="SSF53098">
    <property type="entry name" value="Ribonuclease H-like"/>
    <property type="match status" value="1"/>
</dbReference>
<evidence type="ECO:0000313" key="2">
    <source>
        <dbReference type="Proteomes" id="UP000075840"/>
    </source>
</evidence>
<evidence type="ECO:0000313" key="1">
    <source>
        <dbReference type="EnsemblMetazoa" id="AARA006503-PA"/>
    </source>
</evidence>
<dbReference type="InterPro" id="IPR036397">
    <property type="entry name" value="RNaseH_sf"/>
</dbReference>
<dbReference type="PANTHER" id="PTHR47331:SF1">
    <property type="entry name" value="GAG-LIKE PROTEIN"/>
    <property type="match status" value="1"/>
</dbReference>
<proteinExistence type="predicted"/>
<dbReference type="VEuPathDB" id="VectorBase:AARA006503"/>
<dbReference type="Proteomes" id="UP000075840">
    <property type="component" value="Unassembled WGS sequence"/>
</dbReference>
<accession>A0A182HYX5</accession>